<feature type="domain" description="DUF569" evidence="1">
    <location>
        <begin position="3"/>
        <end position="145"/>
    </location>
</feature>
<evidence type="ECO:0000259" key="1">
    <source>
        <dbReference type="Pfam" id="PF04601"/>
    </source>
</evidence>
<proteinExistence type="predicted"/>
<dbReference type="FunFam" id="2.80.10.50:FF:000067">
    <property type="entry name" value="BnaC05g19630D protein"/>
    <property type="match status" value="4"/>
</dbReference>
<dbReference type="PANTHER" id="PTHR31205:SF89">
    <property type="entry name" value="DUF569 DOMAIN-CONTAINING PROTEIN"/>
    <property type="match status" value="1"/>
</dbReference>
<name>A0AA89AXS6_9ASTE</name>
<feature type="domain" description="DUF569" evidence="2">
    <location>
        <begin position="811"/>
        <end position="888"/>
    </location>
</feature>
<reference evidence="3" key="1">
    <citation type="submission" date="2022-12" db="EMBL/GenBank/DDBJ databases">
        <title>Draft genome assemblies for two species of Escallonia (Escalloniales).</title>
        <authorList>
            <person name="Chanderbali A."/>
            <person name="Dervinis C."/>
            <person name="Anghel I."/>
            <person name="Soltis D."/>
            <person name="Soltis P."/>
            <person name="Zapata F."/>
        </authorList>
    </citation>
    <scope>NUCLEOTIDE SEQUENCE</scope>
    <source>
        <strain evidence="3">UCBG64.0493</strain>
        <tissue evidence="3">Leaf</tissue>
    </source>
</reference>
<organism evidence="3 4">
    <name type="scientific">Escallonia herrerae</name>
    <dbReference type="NCBI Taxonomy" id="1293975"/>
    <lineage>
        <taxon>Eukaryota</taxon>
        <taxon>Viridiplantae</taxon>
        <taxon>Streptophyta</taxon>
        <taxon>Embryophyta</taxon>
        <taxon>Tracheophyta</taxon>
        <taxon>Spermatophyta</taxon>
        <taxon>Magnoliopsida</taxon>
        <taxon>eudicotyledons</taxon>
        <taxon>Gunneridae</taxon>
        <taxon>Pentapetalae</taxon>
        <taxon>asterids</taxon>
        <taxon>campanulids</taxon>
        <taxon>Escalloniales</taxon>
        <taxon>Escalloniaceae</taxon>
        <taxon>Escallonia</taxon>
    </lineage>
</organism>
<dbReference type="SUPFAM" id="SSF50405">
    <property type="entry name" value="Actin-crosslinking proteins"/>
    <property type="match status" value="4"/>
</dbReference>
<dbReference type="AlphaFoldDB" id="A0AA89AXS6"/>
<feature type="domain" description="DUF569" evidence="1">
    <location>
        <begin position="205"/>
        <end position="347"/>
    </location>
</feature>
<feature type="domain" description="DUF569" evidence="1">
    <location>
        <begin position="406"/>
        <end position="548"/>
    </location>
</feature>
<gene>
    <name evidence="3" type="ORF">RJ639_006939</name>
</gene>
<evidence type="ECO:0000313" key="4">
    <source>
        <dbReference type="Proteomes" id="UP001188597"/>
    </source>
</evidence>
<feature type="non-terminal residue" evidence="3">
    <location>
        <position position="917"/>
    </location>
</feature>
<feature type="domain" description="DUF569" evidence="1">
    <location>
        <begin position="616"/>
        <end position="755"/>
    </location>
</feature>
<dbReference type="InterPro" id="IPR007679">
    <property type="entry name" value="DUF569"/>
</dbReference>
<dbReference type="Pfam" id="PF04601">
    <property type="entry name" value="DUF569"/>
    <property type="match status" value="4"/>
</dbReference>
<evidence type="ECO:0008006" key="5">
    <source>
        <dbReference type="Google" id="ProtNLM"/>
    </source>
</evidence>
<dbReference type="Pfam" id="PF22932">
    <property type="entry name" value="Ubiq_DUF_assoc"/>
    <property type="match status" value="1"/>
</dbReference>
<comment type="caution">
    <text evidence="3">The sequence shown here is derived from an EMBL/GenBank/DDBJ whole genome shotgun (WGS) entry which is preliminary data.</text>
</comment>
<sequence>LAMEFFNKAKAVRLRSHLGKYLLADDDEETVRQTRKGASSRQACWTVELVEGKSHVVRLKSCHGRYLTASDEPFLLGMTGNKVLQRATNCNDSSVEWEPIKEGCLVKLRARGGKFLRANGGTPPWRNSITHDIPHRTATQDWVLWEVDVVDILTMPDRYESLSRNVSLASSISSLSDDFAGSNSRSLSIASDRSTLATSRRQEGMAFFHKAKAVRLQSHLGKYLVADDEEETVRQSRNGSSRKARWSVEFIEGKSNVIRLKSCHGFYLTATSEAFLLGMTGKKVLQSLPAIKMDPTIEWEPIKEGENMKLQTREGTFLRANGGMPPWRNSLTHDIPHRTATQDWVLWGVEVVNISLADAESVSSCLSMASSFSSMPNDFMGSPDTGSPLVVTPRSGHAFSTRQEGMAFFHKAKAVRLQSHLGKYLVADDDEETVRQSRNGSSRKAHWSVEFIEGKSNVIRLKSCHGFYLTATSEAFLLGMTGKKVLQSLPARKMDPTIEWEPIKEGGNVKLHTKEGKFLRANGGTPPWRNSVTHDIPHRTATQDWVLWGVEVVDIYLADDESLSSRLSMASSFSSMPDDFRGSPDIGSPLAATPRSGRASSVRQVFFPSPHLSGGMEFFQKAKSVRLRSHHEKYLLADEDRETVYQDRYGSNKGAMWTVEFVEDVSNVVRLKSCFGKYLTATDEQFLLGVTGRKVLQTLPKRLDSSIEWEPIRDGFQVRLKTRYGNYLRANGGVPPWRNSITHDIPHRHTDWILWEVDLVENRPDSPVKVPPSDPIDGDLSSSSFHLRSPVVSKLESSNSFGGGSPMKSDGRMIYFHVADDDGNFDDGMEGASFQLKGHGLEELTAKLEEETGLENIIACSKNPLNGKLYPLRLSLPPNNATMNIVVLPPTSKGSYFAFSFFNTLYLLYRYLMSDIF</sequence>
<accession>A0AA89AXS6</accession>
<dbReference type="InterPro" id="IPR008999">
    <property type="entry name" value="Actin-crosslinking"/>
</dbReference>
<dbReference type="Proteomes" id="UP001188597">
    <property type="component" value="Unassembled WGS sequence"/>
</dbReference>
<protein>
    <recommendedName>
        <fullName evidence="5">Actin cross-linking</fullName>
    </recommendedName>
</protein>
<dbReference type="PANTHER" id="PTHR31205">
    <property type="entry name" value="ACTIN CROSS-LINKING PROTEIN (DUF569)"/>
    <property type="match status" value="1"/>
</dbReference>
<dbReference type="Gene3D" id="2.80.10.50">
    <property type="match status" value="4"/>
</dbReference>
<keyword evidence="4" id="KW-1185">Reference proteome</keyword>
<dbReference type="CDD" id="cd23340">
    <property type="entry name" value="beta-trefoil_FSCN_ACP-like"/>
    <property type="match status" value="4"/>
</dbReference>
<evidence type="ECO:0000259" key="2">
    <source>
        <dbReference type="Pfam" id="PF22932"/>
    </source>
</evidence>
<dbReference type="EMBL" id="JAVXUP010001156">
    <property type="protein sequence ID" value="KAK3015301.1"/>
    <property type="molecule type" value="Genomic_DNA"/>
</dbReference>
<dbReference type="InterPro" id="IPR054726">
    <property type="entry name" value="Ubiq_DUF569-assoc"/>
</dbReference>
<evidence type="ECO:0000313" key="3">
    <source>
        <dbReference type="EMBL" id="KAK3015301.1"/>
    </source>
</evidence>